<protein>
    <submittedName>
        <fullName evidence="1">Disintegrin and metalloproteinase with thrombospondin motif</fullName>
    </submittedName>
</protein>
<gene>
    <name evidence="1" type="ORF">TSPI_05879</name>
</gene>
<dbReference type="EMBL" id="JBEUSY010000354">
    <property type="protein sequence ID" value="KAL1237298.1"/>
    <property type="molecule type" value="Genomic_DNA"/>
</dbReference>
<keyword evidence="1" id="KW-0378">Hydrolase</keyword>
<accession>A0ABR3KFT8</accession>
<evidence type="ECO:0000313" key="2">
    <source>
        <dbReference type="Proteomes" id="UP001558632"/>
    </source>
</evidence>
<keyword evidence="2" id="KW-1185">Reference proteome</keyword>
<organism evidence="1 2">
    <name type="scientific">Trichinella spiralis</name>
    <name type="common">Trichina worm</name>
    <dbReference type="NCBI Taxonomy" id="6334"/>
    <lineage>
        <taxon>Eukaryota</taxon>
        <taxon>Metazoa</taxon>
        <taxon>Ecdysozoa</taxon>
        <taxon>Nematoda</taxon>
        <taxon>Enoplea</taxon>
        <taxon>Dorylaimia</taxon>
        <taxon>Trichinellida</taxon>
        <taxon>Trichinellidae</taxon>
        <taxon>Trichinella</taxon>
    </lineage>
</organism>
<reference evidence="1 2" key="1">
    <citation type="submission" date="2024-07" db="EMBL/GenBank/DDBJ databases">
        <title>Enhanced genomic and transcriptomic resources for Trichinella pseudospiralis and T. spiralis underpin the discovery of pronounced molecular differences between stages and species.</title>
        <authorList>
            <person name="Pasi K.K."/>
            <person name="La Rosa G."/>
            <person name="Gomez-Morales M.A."/>
            <person name="Tosini F."/>
            <person name="Sumanam S."/>
            <person name="Young N.D."/>
            <person name="Chang B.C."/>
            <person name="Robin G.B."/>
        </authorList>
    </citation>
    <scope>NUCLEOTIDE SEQUENCE [LARGE SCALE GENOMIC DNA]</scope>
    <source>
        <strain evidence="1">ISS534</strain>
    </source>
</reference>
<dbReference type="GO" id="GO:0008237">
    <property type="term" value="F:metallopeptidase activity"/>
    <property type="evidence" value="ECO:0007669"/>
    <property type="project" value="UniProtKB-KW"/>
</dbReference>
<proteinExistence type="predicted"/>
<keyword evidence="1" id="KW-0482">Metalloprotease</keyword>
<evidence type="ECO:0000313" key="1">
    <source>
        <dbReference type="EMBL" id="KAL1237298.1"/>
    </source>
</evidence>
<dbReference type="Proteomes" id="UP001558632">
    <property type="component" value="Unassembled WGS sequence"/>
</dbReference>
<sequence length="207" mass="23968">MHLDSYFSLPIFLLTTFYSTALPFDGNWVLPFDKLEFQHLFGKVNFTQVPSYDFTALNTVDRNSSNLLSFSFHGQVHQFEIIPVKEALFDQAFYYYNRHHLPPENEWHRIASCLYTGKDVTSEHNRIALAGCGKRKRGIASFEDGTYLLIQPVPPNARTKMRNVTSKWKADETLHVLHKRSTDYDYGHRTKATCMHDFTGKEGVLNL</sequence>
<keyword evidence="1" id="KW-0645">Protease</keyword>
<comment type="caution">
    <text evidence="1">The sequence shown here is derived from an EMBL/GenBank/DDBJ whole genome shotgun (WGS) entry which is preliminary data.</text>
</comment>
<name>A0ABR3KFT8_TRISP</name>